<organism evidence="1 2">
    <name type="scientific">Coprobacter fastidiosus</name>
    <dbReference type="NCBI Taxonomy" id="1099853"/>
    <lineage>
        <taxon>Bacteria</taxon>
        <taxon>Pseudomonadati</taxon>
        <taxon>Bacteroidota</taxon>
        <taxon>Bacteroidia</taxon>
        <taxon>Bacteroidales</taxon>
        <taxon>Barnesiellaceae</taxon>
        <taxon>Coprobacter</taxon>
    </lineage>
</organism>
<evidence type="ECO:0000313" key="2">
    <source>
        <dbReference type="Proteomes" id="UP000262954"/>
    </source>
</evidence>
<dbReference type="EMBL" id="DNWC01000148">
    <property type="protein sequence ID" value="HBJ09613.1"/>
    <property type="molecule type" value="Genomic_DNA"/>
</dbReference>
<dbReference type="RefSeq" id="WP_022390646.1">
    <property type="nucleotide sequence ID" value="NZ_JAXVFC010000010.1"/>
</dbReference>
<evidence type="ECO:0000313" key="1">
    <source>
        <dbReference type="EMBL" id="HBJ09613.1"/>
    </source>
</evidence>
<comment type="caution">
    <text evidence="1">The sequence shown here is derived from an EMBL/GenBank/DDBJ whole genome shotgun (WGS) entry which is preliminary data.</text>
</comment>
<name>A0A354M524_9BACT</name>
<sequence>MIRKAVLVWSYFVGLILYPSYLSAQEPPVETPKLLFDGKTFTLPLESPVLQKRQIADTLLVGMPIEAYIEPLNLKLSEYKFALPNNPSQTIKRALLIHMANYKGDEEQNALMLRARNNVAQMLNLSGAKRTKSVGFSLDPVYYIRHRKEIKSAERARLIIQDLNKLDSK</sequence>
<reference evidence="1 2" key="1">
    <citation type="journal article" date="2018" name="Nat. Biotechnol.">
        <title>A standardized bacterial taxonomy based on genome phylogeny substantially revises the tree of life.</title>
        <authorList>
            <person name="Parks D.H."/>
            <person name="Chuvochina M."/>
            <person name="Waite D.W."/>
            <person name="Rinke C."/>
            <person name="Skarshewski A."/>
            <person name="Chaumeil P.A."/>
            <person name="Hugenholtz P."/>
        </authorList>
    </citation>
    <scope>NUCLEOTIDE SEQUENCE [LARGE SCALE GENOMIC DNA]</scope>
    <source>
        <strain evidence="1">UBA11482</strain>
    </source>
</reference>
<gene>
    <name evidence="1" type="ORF">DDY73_11485</name>
</gene>
<accession>A0A354M524</accession>
<protein>
    <submittedName>
        <fullName evidence="1">Uncharacterized protein</fullName>
    </submittedName>
</protein>
<proteinExistence type="predicted"/>
<dbReference type="AlphaFoldDB" id="A0A354M524"/>
<dbReference type="Proteomes" id="UP000262954">
    <property type="component" value="Unassembled WGS sequence"/>
</dbReference>